<evidence type="ECO:0008006" key="3">
    <source>
        <dbReference type="Google" id="ProtNLM"/>
    </source>
</evidence>
<keyword evidence="2" id="KW-1185">Reference proteome</keyword>
<dbReference type="Proteomes" id="UP000199032">
    <property type="component" value="Unassembled WGS sequence"/>
</dbReference>
<proteinExistence type="predicted"/>
<organism evidence="1 2">
    <name type="scientific">Candidatus Nitrospira nitrosa</name>
    <dbReference type="NCBI Taxonomy" id="1742972"/>
    <lineage>
        <taxon>Bacteria</taxon>
        <taxon>Pseudomonadati</taxon>
        <taxon>Nitrospirota</taxon>
        <taxon>Nitrospiria</taxon>
        <taxon>Nitrospirales</taxon>
        <taxon>Nitrospiraceae</taxon>
        <taxon>Nitrospira</taxon>
    </lineage>
</organism>
<dbReference type="InterPro" id="IPR026349">
    <property type="entry name" value="CHP04255"/>
</dbReference>
<name>A0A0S4LEL2_9BACT</name>
<evidence type="ECO:0000313" key="1">
    <source>
        <dbReference type="EMBL" id="CUS35989.1"/>
    </source>
</evidence>
<evidence type="ECO:0000313" key="2">
    <source>
        <dbReference type="Proteomes" id="UP000199032"/>
    </source>
</evidence>
<dbReference type="EMBL" id="CZQA01000008">
    <property type="protein sequence ID" value="CUS35989.1"/>
    <property type="molecule type" value="Genomic_DNA"/>
</dbReference>
<dbReference type="NCBIfam" id="TIGR04255">
    <property type="entry name" value="sporadTIGR04255"/>
    <property type="match status" value="1"/>
</dbReference>
<dbReference type="RefSeq" id="WP_176698003.1">
    <property type="nucleotide sequence ID" value="NZ_CZQA01000008.1"/>
</dbReference>
<sequence>MNPVWEQSTHSPLLSVTCQVQVPMILKINQELPAFFQEQLRKDYPLFQPTKDRQGYRLASQDNDHEILLLPDSLTVRTSHYTGWPPFQVQVSEAVRALQASYEPAFCARAGLRFQSLLRPTLYGFTKIQWAALINARVLGPFSLPGHKGQLQGSRHEVVVTLPASTDRFRLTHGFVQYRDAKQANQQGTPAYLLDQDYFTTQRVEWDTLMATLDRFEQEAGQFFQLCVTDQFHQAMLAQAA</sequence>
<gene>
    <name evidence="1" type="ORF">COMA1_20579</name>
</gene>
<protein>
    <recommendedName>
        <fullName evidence="3">TIGR04255 family protein</fullName>
    </recommendedName>
</protein>
<dbReference type="STRING" id="1742972.COMA1_20579"/>
<dbReference type="AlphaFoldDB" id="A0A0S4LEL2"/>
<reference evidence="1 2" key="1">
    <citation type="submission" date="2015-10" db="EMBL/GenBank/DDBJ databases">
        <authorList>
            <person name="Gilbert D.G."/>
        </authorList>
    </citation>
    <scope>NUCLEOTIDE SEQUENCE [LARGE SCALE GENOMIC DNA]</scope>
    <source>
        <strain evidence="1">COMA1</strain>
    </source>
</reference>
<accession>A0A0S4LEL2</accession>